<dbReference type="SUPFAM" id="SSF52467">
    <property type="entry name" value="DHS-like NAD/FAD-binding domain"/>
    <property type="match status" value="1"/>
</dbReference>
<dbReference type="AlphaFoldDB" id="A0A412DX84"/>
<name>A0A412DX84_BACSE</name>
<reference evidence="1 2" key="1">
    <citation type="submission" date="2018-08" db="EMBL/GenBank/DDBJ databases">
        <title>A genome reference for cultivated species of the human gut microbiota.</title>
        <authorList>
            <person name="Zou Y."/>
            <person name="Xue W."/>
            <person name="Luo G."/>
        </authorList>
    </citation>
    <scope>NUCLEOTIDE SEQUENCE [LARGE SCALE GENOMIC DNA]</scope>
    <source>
        <strain evidence="1 2">AF25-6</strain>
    </source>
</reference>
<accession>A0A412DX84</accession>
<sequence length="449" mass="51968">MRTGNSSSYLEAKLFEDKVGDFLTSVCLNGTVEREKTLLSGKIRADYYLTKGCPQKNWPPKTAIEVKCRLHYSSISWIYQQYLPLFEAEEVSKLVIIYIARIDNSNLNRYLESLNTSFIELYDFRQDLENKTLVENKKSIINRIDIIDKAKDDFSNTKYTLFLGAGLSMDAKLPSWSELLEALLNQENHTPYKYINSANSESISSALGYSSIITGRYASDGYLKDDSRTEDDNKQIFIDRIRNVLYKKKKYKSTLIEAVSKAVRRKKTAQIITYNFDDLLDELLNKKGFYSVSGNMIPRINQIPIYHVHGMISRDNTKPSNSVLSEKDYHALYSNPHNWANVVQLNALYTSTCFFIGFSMTDPNQRRLLELAREKDKDSDQIEKLPHYVFLKKTPLKGEASKEVNEEHWNEMEYMMSDFGLNVIWFNNFDDLPKILNYISGITNDKPKL</sequence>
<proteinExistence type="predicted"/>
<dbReference type="Pfam" id="PF13289">
    <property type="entry name" value="SIR2_2"/>
    <property type="match status" value="1"/>
</dbReference>
<dbReference type="RefSeq" id="WP_117917958.1">
    <property type="nucleotide sequence ID" value="NZ_QRUB01000043.1"/>
</dbReference>
<organism evidence="1 2">
    <name type="scientific">Bacteroides stercoris</name>
    <dbReference type="NCBI Taxonomy" id="46506"/>
    <lineage>
        <taxon>Bacteria</taxon>
        <taxon>Pseudomonadati</taxon>
        <taxon>Bacteroidota</taxon>
        <taxon>Bacteroidia</taxon>
        <taxon>Bacteroidales</taxon>
        <taxon>Bacteroidaceae</taxon>
        <taxon>Bacteroides</taxon>
    </lineage>
</organism>
<dbReference type="Proteomes" id="UP000284161">
    <property type="component" value="Unassembled WGS sequence"/>
</dbReference>
<gene>
    <name evidence="1" type="ORF">DWY58_18550</name>
</gene>
<comment type="caution">
    <text evidence="1">The sequence shown here is derived from an EMBL/GenBank/DDBJ whole genome shotgun (WGS) entry which is preliminary data.</text>
</comment>
<dbReference type="InterPro" id="IPR029035">
    <property type="entry name" value="DHS-like_NAD/FAD-binding_dom"/>
</dbReference>
<evidence type="ECO:0000313" key="2">
    <source>
        <dbReference type="Proteomes" id="UP000284161"/>
    </source>
</evidence>
<dbReference type="EMBL" id="QRUB01000043">
    <property type="protein sequence ID" value="RGR24944.1"/>
    <property type="molecule type" value="Genomic_DNA"/>
</dbReference>
<protein>
    <submittedName>
        <fullName evidence="1">Uncharacterized protein</fullName>
    </submittedName>
</protein>
<evidence type="ECO:0000313" key="1">
    <source>
        <dbReference type="EMBL" id="RGR24944.1"/>
    </source>
</evidence>